<evidence type="ECO:0000256" key="1">
    <source>
        <dbReference type="ARBA" id="ARBA00006484"/>
    </source>
</evidence>
<proteinExistence type="inferred from homology"/>
<dbReference type="SUPFAM" id="SSF51735">
    <property type="entry name" value="NAD(P)-binding Rossmann-fold domains"/>
    <property type="match status" value="1"/>
</dbReference>
<protein>
    <recommendedName>
        <fullName evidence="6">Dehydrogenase</fullName>
    </recommendedName>
</protein>
<evidence type="ECO:0008006" key="6">
    <source>
        <dbReference type="Google" id="ProtNLM"/>
    </source>
</evidence>
<sequence length="196" mass="21512">QATVDNLETAFGVNHVAHTLLVTQLINILKASAPASIVLSSSSHGVRQIDSALPLQSKFTCLCPSPDSVAIGYKLYSLSKMCNFLTVRKLHRLYGDQGVSTYAVHPGECIPTSDNCTSNKNGLTNISDIDRISKNLSQGAATTVLFAVRREVENISGKYWQDCREAENSTDPLAKDIYIKDALYEKTLELTQKYVK</sequence>
<evidence type="ECO:0000313" key="5">
    <source>
        <dbReference type="Proteomes" id="UP001432027"/>
    </source>
</evidence>
<dbReference type="GO" id="GO:0016491">
    <property type="term" value="F:oxidoreductase activity"/>
    <property type="evidence" value="ECO:0007669"/>
    <property type="project" value="UniProtKB-KW"/>
</dbReference>
<evidence type="ECO:0000256" key="2">
    <source>
        <dbReference type="ARBA" id="ARBA00022857"/>
    </source>
</evidence>
<dbReference type="Gene3D" id="3.40.50.720">
    <property type="entry name" value="NAD(P)-binding Rossmann-like Domain"/>
    <property type="match status" value="1"/>
</dbReference>
<evidence type="ECO:0000256" key="3">
    <source>
        <dbReference type="ARBA" id="ARBA00023002"/>
    </source>
</evidence>
<feature type="non-terminal residue" evidence="4">
    <location>
        <position position="1"/>
    </location>
</feature>
<accession>A0AAV5SXN5</accession>
<dbReference type="PANTHER" id="PTHR24320">
    <property type="entry name" value="RETINOL DEHYDROGENASE"/>
    <property type="match status" value="1"/>
</dbReference>
<name>A0AAV5SXN5_9BILA</name>
<dbReference type="InterPro" id="IPR036291">
    <property type="entry name" value="NAD(P)-bd_dom_sf"/>
</dbReference>
<reference evidence="4" key="1">
    <citation type="submission" date="2023-10" db="EMBL/GenBank/DDBJ databases">
        <title>Genome assembly of Pristionchus species.</title>
        <authorList>
            <person name="Yoshida K."/>
            <person name="Sommer R.J."/>
        </authorList>
    </citation>
    <scope>NUCLEOTIDE SEQUENCE</scope>
    <source>
        <strain evidence="4">RS0144</strain>
    </source>
</reference>
<comment type="similarity">
    <text evidence="1">Belongs to the short-chain dehydrogenases/reductases (SDR) family.</text>
</comment>
<organism evidence="4 5">
    <name type="scientific">Pristionchus entomophagus</name>
    <dbReference type="NCBI Taxonomy" id="358040"/>
    <lineage>
        <taxon>Eukaryota</taxon>
        <taxon>Metazoa</taxon>
        <taxon>Ecdysozoa</taxon>
        <taxon>Nematoda</taxon>
        <taxon>Chromadorea</taxon>
        <taxon>Rhabditida</taxon>
        <taxon>Rhabditina</taxon>
        <taxon>Diplogasteromorpha</taxon>
        <taxon>Diplogasteroidea</taxon>
        <taxon>Neodiplogasteridae</taxon>
        <taxon>Pristionchus</taxon>
    </lineage>
</organism>
<evidence type="ECO:0000313" key="4">
    <source>
        <dbReference type="EMBL" id="GMS84276.1"/>
    </source>
</evidence>
<gene>
    <name evidence="4" type="ORF">PENTCL1PPCAC_6451</name>
</gene>
<keyword evidence="2" id="KW-0521">NADP</keyword>
<comment type="caution">
    <text evidence="4">The sequence shown here is derived from an EMBL/GenBank/DDBJ whole genome shotgun (WGS) entry which is preliminary data.</text>
</comment>
<keyword evidence="3" id="KW-0560">Oxidoreductase</keyword>
<dbReference type="PANTHER" id="PTHR24320:SF282">
    <property type="entry name" value="WW DOMAIN-CONTAINING OXIDOREDUCTASE"/>
    <property type="match status" value="1"/>
</dbReference>
<keyword evidence="5" id="KW-1185">Reference proteome</keyword>
<dbReference type="Proteomes" id="UP001432027">
    <property type="component" value="Unassembled WGS sequence"/>
</dbReference>
<dbReference type="EMBL" id="BTSX01000002">
    <property type="protein sequence ID" value="GMS84276.1"/>
    <property type="molecule type" value="Genomic_DNA"/>
</dbReference>
<dbReference type="AlphaFoldDB" id="A0AAV5SXN5"/>